<feature type="domain" description="ASCH" evidence="1">
    <location>
        <begin position="8"/>
        <end position="103"/>
    </location>
</feature>
<reference evidence="2 3" key="1">
    <citation type="submission" date="2023-01" db="EMBL/GenBank/DDBJ databases">
        <title>Genomes from the Australian National Cyanobacteria Reference Collection.</title>
        <authorList>
            <person name="Willis A."/>
            <person name="Lee E.M.F."/>
        </authorList>
    </citation>
    <scope>NUCLEOTIDE SEQUENCE [LARGE SCALE GENOMIC DNA]</scope>
    <source>
        <strain evidence="2 3">CS-537/01</strain>
    </source>
</reference>
<organism evidence="2 3">
    <name type="scientific">Dolichospermum circinale CS-537/01</name>
    <dbReference type="NCBI Taxonomy" id="3021739"/>
    <lineage>
        <taxon>Bacteria</taxon>
        <taxon>Bacillati</taxon>
        <taxon>Cyanobacteriota</taxon>
        <taxon>Cyanophyceae</taxon>
        <taxon>Nostocales</taxon>
        <taxon>Aphanizomenonaceae</taxon>
        <taxon>Dolichospermum</taxon>
        <taxon>Dolichospermum circinale</taxon>
    </lineage>
</organism>
<dbReference type="EMBL" id="JAQMTU010000045">
    <property type="protein sequence ID" value="MDB9486577.1"/>
    <property type="molecule type" value="Genomic_DNA"/>
</dbReference>
<sequence length="164" mass="19428">MYPTVLLISIHHKYASMIFEGEKQVEFRRVKPRQLNEGDLILVYATSPEQALVGVLEVDKVVEMPPHQLWKKVKDKAGISYEIFNNYYKNSHTAFAIFFKKPFSFDSPIKLERLREEWSDFRPPQCYHYLKEREINLIKSITNYDILSLSEKFNVDQTELLPKL</sequence>
<keyword evidence="3" id="KW-1185">Reference proteome</keyword>
<protein>
    <submittedName>
        <fullName evidence="2">ASCH domain-containing protein</fullName>
    </submittedName>
</protein>
<proteinExistence type="predicted"/>
<accession>A0ABT5A3R3</accession>
<dbReference type="SMART" id="SM01022">
    <property type="entry name" value="ASCH"/>
    <property type="match status" value="1"/>
</dbReference>
<comment type="caution">
    <text evidence="2">The sequence shown here is derived from an EMBL/GenBank/DDBJ whole genome shotgun (WGS) entry which is preliminary data.</text>
</comment>
<dbReference type="InterPro" id="IPR015947">
    <property type="entry name" value="PUA-like_sf"/>
</dbReference>
<dbReference type="SUPFAM" id="SSF88697">
    <property type="entry name" value="PUA domain-like"/>
    <property type="match status" value="1"/>
</dbReference>
<evidence type="ECO:0000313" key="3">
    <source>
        <dbReference type="Proteomes" id="UP001212123"/>
    </source>
</evidence>
<evidence type="ECO:0000259" key="1">
    <source>
        <dbReference type="SMART" id="SM01022"/>
    </source>
</evidence>
<dbReference type="Proteomes" id="UP001212123">
    <property type="component" value="Unassembled WGS sequence"/>
</dbReference>
<evidence type="ECO:0000313" key="2">
    <source>
        <dbReference type="EMBL" id="MDB9486577.1"/>
    </source>
</evidence>
<dbReference type="Gene3D" id="2.30.130.30">
    <property type="entry name" value="Hypothetical protein"/>
    <property type="match status" value="1"/>
</dbReference>
<dbReference type="InterPro" id="IPR007374">
    <property type="entry name" value="ASCH_domain"/>
</dbReference>
<gene>
    <name evidence="2" type="ORF">PN492_08460</name>
</gene>
<dbReference type="Pfam" id="PF04266">
    <property type="entry name" value="ASCH"/>
    <property type="match status" value="1"/>
</dbReference>
<name>A0ABT5A3R3_9CYAN</name>